<dbReference type="NCBIfam" id="TIGR03236">
    <property type="entry name" value="dnd_assoc_1"/>
    <property type="match status" value="1"/>
</dbReference>
<protein>
    <submittedName>
        <fullName evidence="1">Putative orphan protein</fullName>
    </submittedName>
</protein>
<dbReference type="InterPro" id="IPR017645">
    <property type="entry name" value="Dnd_assoc_1"/>
</dbReference>
<dbReference type="Proteomes" id="UP000002608">
    <property type="component" value="Chromosome"/>
</dbReference>
<dbReference type="STRING" id="398579.Spea_2316"/>
<evidence type="ECO:0000313" key="2">
    <source>
        <dbReference type="Proteomes" id="UP000002608"/>
    </source>
</evidence>
<dbReference type="eggNOG" id="ENOG502Z8KF">
    <property type="taxonomic scope" value="Bacteria"/>
</dbReference>
<keyword evidence="2" id="KW-1185">Reference proteome</keyword>
<dbReference type="AlphaFoldDB" id="A8H4Z9"/>
<proteinExistence type="predicted"/>
<name>A8H4Z9_SHEPA</name>
<dbReference type="KEGG" id="spl:Spea_2316"/>
<reference evidence="1 2" key="1">
    <citation type="submission" date="2007-10" db="EMBL/GenBank/DDBJ databases">
        <title>Complete sequence of Shewanella pealeana ATCC 700345.</title>
        <authorList>
            <consortium name="US DOE Joint Genome Institute"/>
            <person name="Copeland A."/>
            <person name="Lucas S."/>
            <person name="Lapidus A."/>
            <person name="Barry K."/>
            <person name="Glavina del Rio T."/>
            <person name="Dalin E."/>
            <person name="Tice H."/>
            <person name="Pitluck S."/>
            <person name="Chertkov O."/>
            <person name="Brettin T."/>
            <person name="Bruce D."/>
            <person name="Detter J.C."/>
            <person name="Han C."/>
            <person name="Schmutz J."/>
            <person name="Larimer F."/>
            <person name="Land M."/>
            <person name="Hauser L."/>
            <person name="Kyrpides N."/>
            <person name="Kim E."/>
            <person name="Zhao J.-S.Z."/>
            <person name="Manno D."/>
            <person name="Hawari J."/>
            <person name="Richardson P."/>
        </authorList>
    </citation>
    <scope>NUCLEOTIDE SEQUENCE [LARGE SCALE GENOMIC DNA]</scope>
    <source>
        <strain evidence="2">ATCC 700345 / ANG-SQ1</strain>
    </source>
</reference>
<accession>A8H4Z9</accession>
<gene>
    <name evidence="1" type="ordered locus">Spea_2316</name>
</gene>
<dbReference type="REBASE" id="330798">
    <property type="entry name" value="Spe345DptGP"/>
</dbReference>
<evidence type="ECO:0000313" key="1">
    <source>
        <dbReference type="EMBL" id="ABV87636.1"/>
    </source>
</evidence>
<dbReference type="EMBL" id="CP000851">
    <property type="protein sequence ID" value="ABV87636.1"/>
    <property type="molecule type" value="Genomic_DNA"/>
</dbReference>
<organism evidence="1 2">
    <name type="scientific">Shewanella pealeana (strain ATCC 700345 / ANG-SQ1)</name>
    <dbReference type="NCBI Taxonomy" id="398579"/>
    <lineage>
        <taxon>Bacteria</taxon>
        <taxon>Pseudomonadati</taxon>
        <taxon>Pseudomonadota</taxon>
        <taxon>Gammaproteobacteria</taxon>
        <taxon>Alteromonadales</taxon>
        <taxon>Shewanellaceae</taxon>
        <taxon>Shewanella</taxon>
    </lineage>
</organism>
<dbReference type="RefSeq" id="WP_012155552.1">
    <property type="nucleotide sequence ID" value="NC_009901.1"/>
</dbReference>
<sequence length="449" mass="52374">MLRLKSELQVKNNTLNSYFPIRTKDRYDIFDWDSALGHVVKHAYRKEFIPFKDPTDLTGKKKKQFELTDFKEASQKTFLRKLDEADFWPILYKMYFQGDELFKIAPEFLLFKTHKAVGNTPNSRLGNMFASLLQDFSFTEKPNAKLNFLEQQLYDVLSLHLKTQDPEEGDVVPKEAPYLPFMANHFQQDLTFLSKRPKYLLSIFKDFLRLYAHLYTAQLALNLKDWRSGEPSPKLHYFILDTEKASDERKLVKDYGHKQLSTALWSIFPYLSMNENLQDSKNQTMPIWAFAQNLAEYPTCVDALENYAAEFKETRQLNTSLSDSRDPLDQLDNLLKLGAAQFGRGETRYDINLQYVKSAEAELCSHFIQSRGRAGRVMVFNQDYLILLTNIAVGEKDKLRFHELILAFEARGVFFDKQSQQALIEFYERIGNVERMSDSGDAVYVFKTI</sequence>
<dbReference type="HOGENOM" id="CLU_046103_0_0_6"/>
<dbReference type="OrthoDB" id="2590988at2"/>